<dbReference type="PANTHER" id="PTHR21180">
    <property type="entry name" value="ENDONUCLEASE/EXONUCLEASE/PHOSPHATASE FAMILY DOMAIN-CONTAINING PROTEIN 1"/>
    <property type="match status" value="1"/>
</dbReference>
<organism evidence="1 2">
    <name type="scientific">Candidatus Phocaeicola faecigallinarum</name>
    <dbReference type="NCBI Taxonomy" id="2838732"/>
    <lineage>
        <taxon>Bacteria</taxon>
        <taxon>Pseudomonadati</taxon>
        <taxon>Bacteroidota</taxon>
        <taxon>Bacteroidia</taxon>
        <taxon>Bacteroidales</taxon>
        <taxon>Bacteroidaceae</taxon>
        <taxon>Phocaeicola</taxon>
    </lineage>
</organism>
<gene>
    <name evidence="1" type="ORF">H9777_10345</name>
</gene>
<dbReference type="GO" id="GO:0015627">
    <property type="term" value="C:type II protein secretion system complex"/>
    <property type="evidence" value="ECO:0007669"/>
    <property type="project" value="TreeGrafter"/>
</dbReference>
<comment type="caution">
    <text evidence="1">The sequence shown here is derived from an EMBL/GenBank/DDBJ whole genome shotgun (WGS) entry which is preliminary data.</text>
</comment>
<proteinExistence type="predicted"/>
<name>A0A948TD05_9BACT</name>
<dbReference type="GO" id="GO:0015628">
    <property type="term" value="P:protein secretion by the type II secretion system"/>
    <property type="evidence" value="ECO:0007669"/>
    <property type="project" value="TreeGrafter"/>
</dbReference>
<dbReference type="InterPro" id="IPR051675">
    <property type="entry name" value="Endo/Exo/Phosphatase_dom_1"/>
</dbReference>
<reference evidence="1" key="1">
    <citation type="journal article" date="2021" name="PeerJ">
        <title>Extensive microbial diversity within the chicken gut microbiome revealed by metagenomics and culture.</title>
        <authorList>
            <person name="Gilroy R."/>
            <person name="Ravi A."/>
            <person name="Getino M."/>
            <person name="Pursley I."/>
            <person name="Horton D.L."/>
            <person name="Alikhan N.F."/>
            <person name="Baker D."/>
            <person name="Gharbi K."/>
            <person name="Hall N."/>
            <person name="Watson M."/>
            <person name="Adriaenssens E.M."/>
            <person name="Foster-Nyarko E."/>
            <person name="Jarju S."/>
            <person name="Secka A."/>
            <person name="Antonio M."/>
            <person name="Oren A."/>
            <person name="Chaudhuri R.R."/>
            <person name="La Ragione R."/>
            <person name="Hildebrand F."/>
            <person name="Pallen M.J."/>
        </authorList>
    </citation>
    <scope>NUCLEOTIDE SEQUENCE</scope>
    <source>
        <strain evidence="1">G4-2901</strain>
    </source>
</reference>
<dbReference type="Proteomes" id="UP000783796">
    <property type="component" value="Unassembled WGS sequence"/>
</dbReference>
<sequence>MWNDWFFYSRGQRRAIILLLLSLILLIAMLASGSFGDRQKGIAAEPLAIADSLYRKVEKDKREYERKYAYRKSDKKERTASTKEMKRSADTSTYAVKEEKRTVYRFPKQEKFQQGIVVDVNTADTLVLKKIPGIGSVISRNIVNYRNRLGGFYDVSQLLEVKYVDSTLLVWFQVKSDVYRKISINKADIDELRSHPYMDFYKAKAVVDYRRKRGKITGMSQLSMLKEFSDEDMIRLSHYFSFE</sequence>
<evidence type="ECO:0000313" key="2">
    <source>
        <dbReference type="Proteomes" id="UP000783796"/>
    </source>
</evidence>
<dbReference type="EMBL" id="JAHLFW010000086">
    <property type="protein sequence ID" value="MBU3838687.1"/>
    <property type="molecule type" value="Genomic_DNA"/>
</dbReference>
<accession>A0A948TD05</accession>
<dbReference type="PANTHER" id="PTHR21180:SF32">
    <property type="entry name" value="ENDONUCLEASE_EXONUCLEASE_PHOSPHATASE FAMILY DOMAIN-CONTAINING PROTEIN 1"/>
    <property type="match status" value="1"/>
</dbReference>
<dbReference type="Gene3D" id="1.10.150.280">
    <property type="entry name" value="AF1531-like domain"/>
    <property type="match status" value="2"/>
</dbReference>
<dbReference type="InterPro" id="IPR010994">
    <property type="entry name" value="RuvA_2-like"/>
</dbReference>
<dbReference type="AlphaFoldDB" id="A0A948TD05"/>
<reference evidence="1" key="2">
    <citation type="submission" date="2021-04" db="EMBL/GenBank/DDBJ databases">
        <authorList>
            <person name="Gilroy R."/>
        </authorList>
    </citation>
    <scope>NUCLEOTIDE SEQUENCE</scope>
    <source>
        <strain evidence="1">G4-2901</strain>
    </source>
</reference>
<dbReference type="SUPFAM" id="SSF47781">
    <property type="entry name" value="RuvA domain 2-like"/>
    <property type="match status" value="2"/>
</dbReference>
<evidence type="ECO:0000313" key="1">
    <source>
        <dbReference type="EMBL" id="MBU3838687.1"/>
    </source>
</evidence>
<dbReference type="Pfam" id="PF12836">
    <property type="entry name" value="HHH_3"/>
    <property type="match status" value="2"/>
</dbReference>
<protein>
    <submittedName>
        <fullName evidence="1">Helix-hairpin-helix domain-containing protein</fullName>
    </submittedName>
</protein>